<dbReference type="SUPFAM" id="SSF52540">
    <property type="entry name" value="P-loop containing nucleoside triphosphate hydrolases"/>
    <property type="match status" value="1"/>
</dbReference>
<keyword evidence="1" id="KW-0472">Membrane</keyword>
<accession>A0ABT2MLG2</accession>
<dbReference type="EMBL" id="JAMXFF010000004">
    <property type="protein sequence ID" value="MCT7965583.1"/>
    <property type="molecule type" value="Genomic_DNA"/>
</dbReference>
<feature type="transmembrane region" description="Helical" evidence="1">
    <location>
        <begin position="683"/>
        <end position="711"/>
    </location>
</feature>
<comment type="caution">
    <text evidence="3">The sequence shown here is derived from an EMBL/GenBank/DDBJ whole genome shotgun (WGS) entry which is preliminary data.</text>
</comment>
<keyword evidence="4" id="KW-1185">Reference proteome</keyword>
<proteinExistence type="predicted"/>
<dbReference type="InterPro" id="IPR007111">
    <property type="entry name" value="NACHT_NTPase"/>
</dbReference>
<dbReference type="PROSITE" id="PS50837">
    <property type="entry name" value="NACHT"/>
    <property type="match status" value="1"/>
</dbReference>
<dbReference type="InterPro" id="IPR027417">
    <property type="entry name" value="P-loop_NTPase"/>
</dbReference>
<evidence type="ECO:0000313" key="4">
    <source>
        <dbReference type="Proteomes" id="UP001525890"/>
    </source>
</evidence>
<dbReference type="Proteomes" id="UP001525890">
    <property type="component" value="Unassembled WGS sequence"/>
</dbReference>
<feature type="transmembrane region" description="Helical" evidence="1">
    <location>
        <begin position="860"/>
        <end position="877"/>
    </location>
</feature>
<reference evidence="3 4" key="1">
    <citation type="journal article" date="2022" name="Front. Microbiol.">
        <title>High genomic differentiation and limited gene flow indicate recent cryptic speciation within the genus Laspinema (cyanobacteria).</title>
        <authorList>
            <person name="Stanojkovic A."/>
            <person name="Skoupy S."/>
            <person name="Skaloud P."/>
            <person name="Dvorak P."/>
        </authorList>
    </citation>
    <scope>NUCLEOTIDE SEQUENCE [LARGE SCALE GENOMIC DNA]</scope>
    <source>
        <strain evidence="3 4">D2a</strain>
    </source>
</reference>
<keyword evidence="1" id="KW-0812">Transmembrane</keyword>
<evidence type="ECO:0000313" key="3">
    <source>
        <dbReference type="EMBL" id="MCT7965583.1"/>
    </source>
</evidence>
<keyword evidence="1" id="KW-1133">Transmembrane helix</keyword>
<feature type="transmembrane region" description="Helical" evidence="1">
    <location>
        <begin position="717"/>
        <end position="740"/>
    </location>
</feature>
<evidence type="ECO:0000259" key="2">
    <source>
        <dbReference type="PROSITE" id="PS50837"/>
    </source>
</evidence>
<dbReference type="Pfam" id="PF05729">
    <property type="entry name" value="NACHT"/>
    <property type="match status" value="1"/>
</dbReference>
<feature type="transmembrane region" description="Helical" evidence="1">
    <location>
        <begin position="761"/>
        <end position="791"/>
    </location>
</feature>
<feature type="transmembrane region" description="Helical" evidence="1">
    <location>
        <begin position="816"/>
        <end position="839"/>
    </location>
</feature>
<dbReference type="RefSeq" id="WP_368005272.1">
    <property type="nucleotide sequence ID" value="NZ_JAMXFF010000004.1"/>
</dbReference>
<gene>
    <name evidence="3" type="ORF">NG799_04445</name>
</gene>
<protein>
    <submittedName>
        <fullName evidence="3">NACHT domain-containing protein</fullName>
    </submittedName>
</protein>
<feature type="domain" description="NACHT" evidence="2">
    <location>
        <begin position="415"/>
        <end position="533"/>
    </location>
</feature>
<sequence length="943" mass="107236">MVNSIRFRFESGSFETGFTVRIFFSQETVILVTLPPNPGLPGIYRTWESLSLKKADRLLLAQSYQALIGCFQDWLKGGGDVQKLRETILRELTDRPPEIRLLIQSGDRLLRQLPWQEWDIFREHYPQAEFALTLTEYSPLPDFDDTPVRSRVRILAVVGDRPHSETLSTLGTLKSLPDEEHLILKSSQPQQLYLQLQDATGWDILFIGNHNLIQNLNITEFKQSLEIACDRGLKLAICNDGLDLAELLANLINPPILVIFRQAVLEQVSARFLRAFLTAFAHGKCLYPSVREGRESLEFFDKQFPGIMGLPILCHHPLKPSLTWRGILGKPPIDTPQTRQEYHIRKMLLQKVKKYWIQGVLENSLQRQLFLNLGLEQYPLVKSLEIPLENSDQTELILPENTRLIQYFDRLKTPKTLLILGEPGSGKTVTLLELARDAIARGERDYTQPIPLVFTLSSWGLKMLPIQDWIIEEGTANYEVSPSWLKSSLEKGRVLLLLDGLDEVKSDIRKVCLTALNAFVKQYPLTEILLTSRREDYESIQIQLNFKSAIYLQPLSLGQVSEYLANLGGNRAIDIATFQADPLLVELAKTPLMLNIIAVVYQGNYVKNDLKFQSLEARRRWLFDAYINQMWYRHSPEKRPYNKEIMLQWLSWLAQLMHQESQTLFFLDRLQPKWLESRLQNQIPWGVGLLFGLIGGTIVGMILWLTVGFFLEPFWGMVISLIFVVVFGLPFGIWATLTVGREKKIQPVETLNWSWDAVKKALSLGLGLGVITWMISGMIGFVIVAPLVVLVSELKGGDLDSKQFPNQGILQSLKNAAILAAIAASVLGVTAGLMSEQILTLIIGTASASARLGTDWMQEFTVRAILSGILVGLFYGLNQAGTACIQHLTMRVLLYWQGSIPWNYTRFLDYARKLIFLQRVGGGYLFIHRLLLEHFTTIYKSKL</sequence>
<name>A0ABT2MLG2_9CYAN</name>
<dbReference type="Gene3D" id="3.40.50.300">
    <property type="entry name" value="P-loop containing nucleotide triphosphate hydrolases"/>
    <property type="match status" value="1"/>
</dbReference>
<evidence type="ECO:0000256" key="1">
    <source>
        <dbReference type="SAM" id="Phobius"/>
    </source>
</evidence>
<organism evidence="3 4">
    <name type="scientific">Laspinema palackyanum D2a</name>
    <dbReference type="NCBI Taxonomy" id="2953684"/>
    <lineage>
        <taxon>Bacteria</taxon>
        <taxon>Bacillati</taxon>
        <taxon>Cyanobacteriota</taxon>
        <taxon>Cyanophyceae</taxon>
        <taxon>Oscillatoriophycideae</taxon>
        <taxon>Oscillatoriales</taxon>
        <taxon>Laspinemataceae</taxon>
        <taxon>Laspinema</taxon>
        <taxon>Laspinema palackyanum</taxon>
    </lineage>
</organism>